<keyword evidence="2" id="KW-1185">Reference proteome</keyword>
<dbReference type="InterPro" id="IPR036420">
    <property type="entry name" value="BRCT_dom_sf"/>
</dbReference>
<name>A0ABT7QBT7_9GAMM</name>
<organism evidence="1 2">
    <name type="scientific">Aeromonas piscicola</name>
    <dbReference type="NCBI Taxonomy" id="600645"/>
    <lineage>
        <taxon>Bacteria</taxon>
        <taxon>Pseudomonadati</taxon>
        <taxon>Pseudomonadota</taxon>
        <taxon>Gammaproteobacteria</taxon>
        <taxon>Aeromonadales</taxon>
        <taxon>Aeromonadaceae</taxon>
        <taxon>Aeromonas</taxon>
    </lineage>
</organism>
<evidence type="ECO:0000313" key="2">
    <source>
        <dbReference type="Proteomes" id="UP001168109"/>
    </source>
</evidence>
<comment type="caution">
    <text evidence="1">The sequence shown here is derived from an EMBL/GenBank/DDBJ whole genome shotgun (WGS) entry which is preliminary data.</text>
</comment>
<dbReference type="Proteomes" id="UP001168109">
    <property type="component" value="Unassembled WGS sequence"/>
</dbReference>
<accession>A0ABT7QBT7</accession>
<gene>
    <name evidence="1" type="ORF">OB962_10515</name>
</gene>
<dbReference type="SUPFAM" id="SSF52113">
    <property type="entry name" value="BRCT domain"/>
    <property type="match status" value="1"/>
</dbReference>
<dbReference type="RefSeq" id="WP_290041983.1">
    <property type="nucleotide sequence ID" value="NZ_JAOPLU010000002.1"/>
</dbReference>
<sequence>MPEFYDVPAVFNAKRNKQKLLLSLRGILWGLTADRRLNETEILFLATWLKSNPELNRDLDFQAIQQAVEVVLEDGIITANEKDELYALLQTVFRDADDNKRPQDIDGVVNLLLGFLQGISADNQLLDKEIGLLAHIMATDAASLTWPGNLLNKRLQRIIEEGYISDEERGELLGLIKQITGENFTETGLAVGMATKVFADGDVMSINGKRVCFTGKFFSDTRFNLEEQAKALGAEPVKSMNKMVNVLIIGGLASRDWMFTSHGRKIEVAIKAKNEGCNIQIINEEDWIRIASEPL</sequence>
<evidence type="ECO:0000313" key="1">
    <source>
        <dbReference type="EMBL" id="MDM5131428.1"/>
    </source>
</evidence>
<proteinExistence type="predicted"/>
<reference evidence="1" key="1">
    <citation type="submission" date="2024-05" db="EMBL/GenBank/DDBJ databases">
        <title>WGS of Aeromonas isolates.</title>
        <authorList>
            <person name="Lee H."/>
        </authorList>
    </citation>
    <scope>NUCLEOTIDE SEQUENCE</scope>
    <source>
        <strain evidence="1">LP308</strain>
    </source>
</reference>
<protein>
    <submittedName>
        <fullName evidence="1">BRCT domain-containing protein</fullName>
    </submittedName>
</protein>
<dbReference type="CDD" id="cd17748">
    <property type="entry name" value="BRCT_DNA_ligase_like"/>
    <property type="match status" value="1"/>
</dbReference>
<dbReference type="Gene3D" id="3.40.50.10190">
    <property type="entry name" value="BRCT domain"/>
    <property type="match status" value="1"/>
</dbReference>
<dbReference type="EMBL" id="JAOPLU010000002">
    <property type="protein sequence ID" value="MDM5131428.1"/>
    <property type="molecule type" value="Genomic_DNA"/>
</dbReference>